<feature type="compositionally biased region" description="Polar residues" evidence="1">
    <location>
        <begin position="350"/>
        <end position="361"/>
    </location>
</feature>
<feature type="region of interest" description="Disordered" evidence="1">
    <location>
        <begin position="271"/>
        <end position="425"/>
    </location>
</feature>
<evidence type="ECO:0000313" key="2">
    <source>
        <dbReference type="EMBL" id="RDB27807.1"/>
    </source>
</evidence>
<feature type="compositionally biased region" description="Basic and acidic residues" evidence="1">
    <location>
        <begin position="292"/>
        <end position="308"/>
    </location>
</feature>
<sequence>MVSIKIQVKASQVPIADNERAQPRFVPYKKSPESCGAVYHSVFNIFTMKSILKSSAKLLAGVDRKVAESEKVQDEPDEVLRREIESKINNIKSVVSAIRFDLMRKPPMLKEMDLKLQLGRCDQQLIRILVDYEKRSEISRAIAEARNLVQEVRNTFELDREAAGASTQLGTDSSLSQGFAISPSGYSQSSFSPPETSHLHWMSPGQAQASTGTLYPQGYSDYSGYASQAAQASYTLPHTPSFSQPRYSPHNPTVKVDERIISVSDQRAIFPDYPYPQRQTSHMLPPRSSHSTHSDQRSLRRQSEEYERTALPPYRSYQREIHHVPGEPSTTHLQQPAEYTSPGTAAGPSQYPSAGPSQNPSAGHRRHPSNASSYYASSSQHTSSDQSRGSYHTAASQMSRTPSQYSQWTGASDVSEDPWFKQSGY</sequence>
<proteinExistence type="predicted"/>
<feature type="compositionally biased region" description="Polar residues" evidence="1">
    <location>
        <begin position="393"/>
        <end position="412"/>
    </location>
</feature>
<comment type="caution">
    <text evidence="2">The sequence shown here is derived from an EMBL/GenBank/DDBJ whole genome shotgun (WGS) entry which is preliminary data.</text>
</comment>
<feature type="region of interest" description="Disordered" evidence="1">
    <location>
        <begin position="186"/>
        <end position="207"/>
    </location>
</feature>
<feature type="compositionally biased region" description="Low complexity" evidence="1">
    <location>
        <begin position="369"/>
        <end position="390"/>
    </location>
</feature>
<evidence type="ECO:0000256" key="1">
    <source>
        <dbReference type="SAM" id="MobiDB-lite"/>
    </source>
</evidence>
<evidence type="ECO:0000313" key="3">
    <source>
        <dbReference type="Proteomes" id="UP000076154"/>
    </source>
</evidence>
<organism evidence="2 3">
    <name type="scientific">Hypsizygus marmoreus</name>
    <name type="common">White beech mushroom</name>
    <name type="synonym">Agaricus marmoreus</name>
    <dbReference type="NCBI Taxonomy" id="39966"/>
    <lineage>
        <taxon>Eukaryota</taxon>
        <taxon>Fungi</taxon>
        <taxon>Dikarya</taxon>
        <taxon>Basidiomycota</taxon>
        <taxon>Agaricomycotina</taxon>
        <taxon>Agaricomycetes</taxon>
        <taxon>Agaricomycetidae</taxon>
        <taxon>Agaricales</taxon>
        <taxon>Tricholomatineae</taxon>
        <taxon>Lyophyllaceae</taxon>
        <taxon>Hypsizygus</taxon>
    </lineage>
</organism>
<protein>
    <submittedName>
        <fullName evidence="2">Uncharacterized protein</fullName>
    </submittedName>
</protein>
<dbReference type="Proteomes" id="UP000076154">
    <property type="component" value="Unassembled WGS sequence"/>
</dbReference>
<dbReference type="EMBL" id="LUEZ02000013">
    <property type="protein sequence ID" value="RDB27807.1"/>
    <property type="molecule type" value="Genomic_DNA"/>
</dbReference>
<accession>A0A369K4V8</accession>
<feature type="compositionally biased region" description="Polar residues" evidence="1">
    <location>
        <begin position="328"/>
        <end position="343"/>
    </location>
</feature>
<dbReference type="AlphaFoldDB" id="A0A369K4V8"/>
<gene>
    <name evidence="2" type="ORF">Hypma_002171</name>
</gene>
<keyword evidence="3" id="KW-1185">Reference proteome</keyword>
<reference evidence="2" key="1">
    <citation type="submission" date="2018-04" db="EMBL/GenBank/DDBJ databases">
        <title>Whole genome sequencing of Hypsizygus marmoreus.</title>
        <authorList>
            <person name="Choi I.-G."/>
            <person name="Min B."/>
            <person name="Kim J.-G."/>
            <person name="Kim S."/>
            <person name="Oh Y.-L."/>
            <person name="Kong W.-S."/>
            <person name="Park H."/>
            <person name="Jeong J."/>
            <person name="Song E.-S."/>
        </authorList>
    </citation>
    <scope>NUCLEOTIDE SEQUENCE [LARGE SCALE GENOMIC DNA]</scope>
    <source>
        <strain evidence="2">51987-8</strain>
    </source>
</reference>
<dbReference type="InParanoid" id="A0A369K4V8"/>
<name>A0A369K4V8_HYPMA</name>